<protein>
    <submittedName>
        <fullName evidence="2">Uncharacterized protein</fullName>
    </submittedName>
</protein>
<feature type="chain" id="PRO_5002099650" evidence="1">
    <location>
        <begin position="37"/>
        <end position="177"/>
    </location>
</feature>
<dbReference type="Proteomes" id="UP000031392">
    <property type="component" value="Chromosome"/>
</dbReference>
<keyword evidence="1" id="KW-0732">Signal</keyword>
<reference evidence="3" key="1">
    <citation type="submission" date="2014-05" db="EMBL/GenBank/DDBJ databases">
        <title>Complete Genome sequence of Neisseria elongata subsp. glycolytica.</title>
        <authorList>
            <person name="Veyrier F.J."/>
            <person name="Taha M.-K."/>
        </authorList>
    </citation>
    <scope>NUCLEOTIDE SEQUENCE [LARGE SCALE GENOMIC DNA]</scope>
    <source>
        <strain evidence="3">ATCC 29315</strain>
    </source>
</reference>
<evidence type="ECO:0000313" key="2">
    <source>
        <dbReference type="EMBL" id="AJE19279.1"/>
    </source>
</evidence>
<dbReference type="KEGG" id="nel:NELON_10450"/>
<evidence type="ECO:0000256" key="1">
    <source>
        <dbReference type="SAM" id="SignalP"/>
    </source>
</evidence>
<sequence length="177" mass="19438">MHNRSYQSDNIMIIKKSALYGIIILSTASLPLSAQAATDTANEIYASPDTFSFQTADGNIVCRARTINSGDLFDIDLLGRAPSVVCMIHRTESGKGHDCQPDGHAYASLQNSIPNRGCLSGIPAEFYRPNPKYRILQEKEKVETPYFTCRLNDGGIDCNSTGSPTGFRLSPTEQDYH</sequence>
<name>A0A0B5CPG5_NEIEG</name>
<accession>A0A0B5CPG5</accession>
<keyword evidence="3" id="KW-1185">Reference proteome</keyword>
<reference evidence="2 3" key="2">
    <citation type="journal article" date="2015" name="PLoS Genet.">
        <title>Common Cell Shape Evolution of Two Nasopharyngeal Pathogens.</title>
        <authorList>
            <person name="Veyrier F.J."/>
            <person name="Biais N."/>
            <person name="Morales P."/>
            <person name="Belkacem N."/>
            <person name="Guilhen C."/>
            <person name="Ranjeva S."/>
            <person name="Sismeiro O."/>
            <person name="Pehau-Arnaudet G."/>
            <person name="Rocha E.P."/>
            <person name="Werts C."/>
            <person name="Taha M.K."/>
            <person name="Boneca I.G."/>
        </authorList>
    </citation>
    <scope>NUCLEOTIDE SEQUENCE [LARGE SCALE GENOMIC DNA]</scope>
    <source>
        <strain evidence="2 3">ATCC 29315</strain>
    </source>
</reference>
<proteinExistence type="predicted"/>
<evidence type="ECO:0000313" key="3">
    <source>
        <dbReference type="Proteomes" id="UP000031392"/>
    </source>
</evidence>
<dbReference type="PATRIC" id="fig|546263.7.peg.2242"/>
<dbReference type="EMBL" id="CP007726">
    <property type="protein sequence ID" value="AJE19279.1"/>
    <property type="molecule type" value="Genomic_DNA"/>
</dbReference>
<dbReference type="AlphaFoldDB" id="A0A0B5CPG5"/>
<feature type="signal peptide" evidence="1">
    <location>
        <begin position="1"/>
        <end position="36"/>
    </location>
</feature>
<gene>
    <name evidence="2" type="ORF">NELON_10450</name>
</gene>
<dbReference type="HOGENOM" id="CLU_1516335_0_0_4"/>
<organism evidence="2 3">
    <name type="scientific">Neisseria elongata subsp. glycolytica ATCC 29315</name>
    <dbReference type="NCBI Taxonomy" id="546263"/>
    <lineage>
        <taxon>Bacteria</taxon>
        <taxon>Pseudomonadati</taxon>
        <taxon>Pseudomonadota</taxon>
        <taxon>Betaproteobacteria</taxon>
        <taxon>Neisseriales</taxon>
        <taxon>Neisseriaceae</taxon>
        <taxon>Neisseria</taxon>
    </lineage>
</organism>